<dbReference type="Gene3D" id="1.10.246.140">
    <property type="match status" value="1"/>
</dbReference>
<protein>
    <submittedName>
        <fullName evidence="1">Enhancer of yellow 2 transcription factor homolog</fullName>
    </submittedName>
</protein>
<dbReference type="Pfam" id="PF10163">
    <property type="entry name" value="EnY2"/>
    <property type="match status" value="1"/>
</dbReference>
<reference evidence="1" key="2">
    <citation type="submission" date="2014-03" db="EMBL/GenBank/DDBJ databases">
        <title>The whipworm genome and dual-species transcriptomics of an intimate host-pathogen interaction.</title>
        <authorList>
            <person name="Foth B.J."/>
            <person name="Tsai I.J."/>
            <person name="Reid A.J."/>
            <person name="Bancroft A.J."/>
            <person name="Nichol S."/>
            <person name="Tracey A."/>
            <person name="Holroyd N."/>
            <person name="Cotton J.A."/>
            <person name="Stanley E.J."/>
            <person name="Zarowiecki M."/>
            <person name="Liu J.Z."/>
            <person name="Huckvale T."/>
            <person name="Cooper P.J."/>
            <person name="Grencis R.K."/>
            <person name="Berriman M."/>
        </authorList>
    </citation>
    <scope>NUCLEOTIDE SEQUENCE [LARGE SCALE GENOMIC DNA]</scope>
</reference>
<dbReference type="PANTHER" id="PTHR12514">
    <property type="entry name" value="ENHANCER OF YELLOW 2 TRANSCRIPTION FACTOR"/>
    <property type="match status" value="1"/>
</dbReference>
<accession>A0A077YZL6</accession>
<dbReference type="Proteomes" id="UP000030665">
    <property type="component" value="Unassembled WGS sequence"/>
</dbReference>
<dbReference type="GO" id="GO:0005643">
    <property type="term" value="C:nuclear pore"/>
    <property type="evidence" value="ECO:0007669"/>
    <property type="project" value="InterPro"/>
</dbReference>
<gene>
    <name evidence="1" type="ORF">TTRE_0000117001</name>
</gene>
<keyword evidence="2" id="KW-1185">Reference proteome</keyword>
<dbReference type="GO" id="GO:0003713">
    <property type="term" value="F:transcription coactivator activity"/>
    <property type="evidence" value="ECO:0007669"/>
    <property type="project" value="InterPro"/>
</dbReference>
<dbReference type="AlphaFoldDB" id="A0A077YZL6"/>
<proteinExistence type="predicted"/>
<name>A0A077YZL6_TRITR</name>
<evidence type="ECO:0000313" key="2">
    <source>
        <dbReference type="Proteomes" id="UP000030665"/>
    </source>
</evidence>
<reference evidence="1" key="1">
    <citation type="submission" date="2014-01" db="EMBL/GenBank/DDBJ databases">
        <authorList>
            <person name="Aslett M."/>
        </authorList>
    </citation>
    <scope>NUCLEOTIDE SEQUENCE</scope>
</reference>
<dbReference type="OrthoDB" id="6221744at2759"/>
<dbReference type="GO" id="GO:0000124">
    <property type="term" value="C:SAGA complex"/>
    <property type="evidence" value="ECO:0007669"/>
    <property type="project" value="InterPro"/>
</dbReference>
<dbReference type="STRING" id="36087.A0A077YZL6"/>
<dbReference type="GO" id="GO:0006406">
    <property type="term" value="P:mRNA export from nucleus"/>
    <property type="evidence" value="ECO:0007669"/>
    <property type="project" value="InterPro"/>
</dbReference>
<dbReference type="EMBL" id="HG805834">
    <property type="protein sequence ID" value="CDW52908.1"/>
    <property type="molecule type" value="Genomic_DNA"/>
</dbReference>
<dbReference type="InterPro" id="IPR018783">
    <property type="entry name" value="TF_ENY2"/>
</dbReference>
<evidence type="ECO:0000313" key="1">
    <source>
        <dbReference type="EMBL" id="CDW52908.1"/>
    </source>
</evidence>
<dbReference type="InterPro" id="IPR038212">
    <property type="entry name" value="TF_EnY2_sf"/>
</dbReference>
<sequence>MSSAENEQQDFRETEVYSKMLRVTRKLLHESGWDQKVEHACQEFILTNGVDKITLEQLIVEVKPIARQLIPESVKRDLLERLEELFI</sequence>
<organism evidence="1 2">
    <name type="scientific">Trichuris trichiura</name>
    <name type="common">Whipworm</name>
    <name type="synonym">Trichocephalus trichiurus</name>
    <dbReference type="NCBI Taxonomy" id="36087"/>
    <lineage>
        <taxon>Eukaryota</taxon>
        <taxon>Metazoa</taxon>
        <taxon>Ecdysozoa</taxon>
        <taxon>Nematoda</taxon>
        <taxon>Enoplea</taxon>
        <taxon>Dorylaimia</taxon>
        <taxon>Trichinellida</taxon>
        <taxon>Trichuridae</taxon>
        <taxon>Trichuris</taxon>
    </lineage>
</organism>